<feature type="transmembrane region" description="Helical" evidence="6">
    <location>
        <begin position="192"/>
        <end position="211"/>
    </location>
</feature>
<dbReference type="PATRIC" id="fig|74704.6.peg.824"/>
<evidence type="ECO:0000256" key="2">
    <source>
        <dbReference type="ARBA" id="ARBA00007362"/>
    </source>
</evidence>
<evidence type="ECO:0000256" key="3">
    <source>
        <dbReference type="ARBA" id="ARBA00022692"/>
    </source>
</evidence>
<dbReference type="Pfam" id="PF00892">
    <property type="entry name" value="EamA"/>
    <property type="match status" value="2"/>
</dbReference>
<feature type="domain" description="EamA" evidence="7">
    <location>
        <begin position="162"/>
        <end position="294"/>
    </location>
</feature>
<comment type="caution">
    <text evidence="8">The sequence shown here is derived from an EMBL/GenBank/DDBJ whole genome shotgun (WGS) entry which is preliminary data.</text>
</comment>
<dbReference type="PANTHER" id="PTHR32322:SF2">
    <property type="entry name" value="EAMA DOMAIN-CONTAINING PROTEIN"/>
    <property type="match status" value="1"/>
</dbReference>
<reference evidence="8 9" key="1">
    <citation type="submission" date="2015-03" db="EMBL/GenBank/DDBJ databases">
        <title>Genome Assembly of Staphylococcus cohnii subsp. cohnii strain G22B2.</title>
        <authorList>
            <person name="Nair G."/>
            <person name="Kaur G."/>
            <person name="Khatri I."/>
            <person name="Singh N.K."/>
            <person name="Sathyabama S."/>
            <person name="Maurya S.K."/>
            <person name="Subramanian S."/>
            <person name="Agrewala J.N."/>
            <person name="Mayilraj S."/>
        </authorList>
    </citation>
    <scope>NUCLEOTIDE SEQUENCE [LARGE SCALE GENOMIC DNA]</scope>
    <source>
        <strain evidence="8 9">G22B2</strain>
    </source>
</reference>
<evidence type="ECO:0000256" key="4">
    <source>
        <dbReference type="ARBA" id="ARBA00022989"/>
    </source>
</evidence>
<dbReference type="RefSeq" id="WP_046467744.1">
    <property type="nucleotide sequence ID" value="NZ_LAKJ01000014.1"/>
</dbReference>
<dbReference type="InterPro" id="IPR037185">
    <property type="entry name" value="EmrE-like"/>
</dbReference>
<evidence type="ECO:0000313" key="8">
    <source>
        <dbReference type="EMBL" id="KKI63392.1"/>
    </source>
</evidence>
<dbReference type="AlphaFoldDB" id="A0A0M2NTP9"/>
<sequence>MINNTKNYSKAFITNMLVPVTFIIMWSSGAIFVENGLKYANPLAFLVYRYLFSMLILWGIYFWFKSKKKKENQFPRSSKQWILVICTGFLQQVGYQLFFFLALDFNVSPGLLSIILGVQPILTALITKESNTKLQWVGLILGMLGLILVVVHNLTTGSMSTIGIICCSLSVLSITLGTFSQNKISISLIPNMVIQYTISFIIFITFAPFINTLSINLTFSFIISLAWMVLIISIGATMLLYYMINKGNLTKVTSLFYCAPPLTAFMDFLIFGHKMTILTLSGLALIVISLIMINKKNESKPGS</sequence>
<name>A0A0M2NTP9_STACC</name>
<comment type="subcellular location">
    <subcellularLocation>
        <location evidence="1">Endomembrane system</location>
        <topology evidence="1">Multi-pass membrane protein</topology>
    </subcellularLocation>
</comment>
<feature type="transmembrane region" description="Helical" evidence="6">
    <location>
        <begin position="160"/>
        <end position="180"/>
    </location>
</feature>
<dbReference type="GO" id="GO:0016020">
    <property type="term" value="C:membrane"/>
    <property type="evidence" value="ECO:0007669"/>
    <property type="project" value="UniProtKB-SubCell"/>
</dbReference>
<proteinExistence type="inferred from homology"/>
<feature type="transmembrane region" description="Helical" evidence="6">
    <location>
        <begin position="217"/>
        <end position="242"/>
    </location>
</feature>
<dbReference type="InterPro" id="IPR000620">
    <property type="entry name" value="EamA_dom"/>
</dbReference>
<feature type="transmembrane region" description="Helical" evidence="6">
    <location>
        <begin position="277"/>
        <end position="293"/>
    </location>
</feature>
<evidence type="ECO:0000256" key="1">
    <source>
        <dbReference type="ARBA" id="ARBA00004127"/>
    </source>
</evidence>
<feature type="transmembrane region" description="Helical" evidence="6">
    <location>
        <begin position="12"/>
        <end position="33"/>
    </location>
</feature>
<evidence type="ECO:0000259" key="7">
    <source>
        <dbReference type="Pfam" id="PF00892"/>
    </source>
</evidence>
<accession>A0A0M2NTP9</accession>
<dbReference type="Proteomes" id="UP000034455">
    <property type="component" value="Unassembled WGS sequence"/>
</dbReference>
<protein>
    <submittedName>
        <fullName evidence="8">Permease of the drug/metabolite transporter (DMT) superfamily</fullName>
    </submittedName>
</protein>
<keyword evidence="4 6" id="KW-1133">Transmembrane helix</keyword>
<dbReference type="PANTHER" id="PTHR32322">
    <property type="entry name" value="INNER MEMBRANE TRANSPORTER"/>
    <property type="match status" value="1"/>
</dbReference>
<gene>
    <name evidence="8" type="ORF">UF66_0809</name>
</gene>
<evidence type="ECO:0000313" key="9">
    <source>
        <dbReference type="Proteomes" id="UP000034455"/>
    </source>
</evidence>
<dbReference type="SUPFAM" id="SSF103481">
    <property type="entry name" value="Multidrug resistance efflux transporter EmrE"/>
    <property type="match status" value="2"/>
</dbReference>
<evidence type="ECO:0000256" key="5">
    <source>
        <dbReference type="ARBA" id="ARBA00023136"/>
    </source>
</evidence>
<keyword evidence="3 6" id="KW-0812">Transmembrane</keyword>
<feature type="domain" description="EamA" evidence="7">
    <location>
        <begin position="21"/>
        <end position="150"/>
    </location>
</feature>
<feature type="transmembrane region" description="Helical" evidence="6">
    <location>
        <begin position="134"/>
        <end position="154"/>
    </location>
</feature>
<organism evidence="8 9">
    <name type="scientific">Staphylococcus cohnii subsp. cohnii</name>
    <dbReference type="NCBI Taxonomy" id="74704"/>
    <lineage>
        <taxon>Bacteria</taxon>
        <taxon>Bacillati</taxon>
        <taxon>Bacillota</taxon>
        <taxon>Bacilli</taxon>
        <taxon>Bacillales</taxon>
        <taxon>Staphylococcaceae</taxon>
        <taxon>Staphylococcus</taxon>
        <taxon>Staphylococcus cohnii species complex</taxon>
    </lineage>
</organism>
<dbReference type="EMBL" id="LAKJ01000014">
    <property type="protein sequence ID" value="KKI63392.1"/>
    <property type="molecule type" value="Genomic_DNA"/>
</dbReference>
<feature type="transmembrane region" description="Helical" evidence="6">
    <location>
        <begin position="81"/>
        <end position="103"/>
    </location>
</feature>
<feature type="transmembrane region" description="Helical" evidence="6">
    <location>
        <begin position="39"/>
        <end position="61"/>
    </location>
</feature>
<keyword evidence="5 6" id="KW-0472">Membrane</keyword>
<comment type="similarity">
    <text evidence="2">Belongs to the EamA transporter family.</text>
</comment>
<dbReference type="InterPro" id="IPR050638">
    <property type="entry name" value="AA-Vitamin_Transporters"/>
</dbReference>
<evidence type="ECO:0000256" key="6">
    <source>
        <dbReference type="SAM" id="Phobius"/>
    </source>
</evidence>